<dbReference type="Proteomes" id="UP000826651">
    <property type="component" value="Unassembled WGS sequence"/>
</dbReference>
<dbReference type="RefSeq" id="WP_223410732.1">
    <property type="nucleotide sequence ID" value="NZ_JAGSHT010000022.1"/>
</dbReference>
<protein>
    <submittedName>
        <fullName evidence="1">DUF2332 domain-containing protein</fullName>
    </submittedName>
</protein>
<comment type="caution">
    <text evidence="1">The sequence shown here is derived from an EMBL/GenBank/DDBJ whole genome shotgun (WGS) entry which is preliminary data.</text>
</comment>
<keyword evidence="2" id="KW-1185">Reference proteome</keyword>
<dbReference type="Pfam" id="PF10094">
    <property type="entry name" value="DUF2332"/>
    <property type="match status" value="1"/>
</dbReference>
<gene>
    <name evidence="1" type="ORF">KCQ71_22680</name>
</gene>
<dbReference type="InterPro" id="IPR011200">
    <property type="entry name" value="UCP012608"/>
</dbReference>
<proteinExistence type="predicted"/>
<organism evidence="1 2">
    <name type="scientific">Occultella gossypii</name>
    <dbReference type="NCBI Taxonomy" id="2800820"/>
    <lineage>
        <taxon>Bacteria</taxon>
        <taxon>Bacillati</taxon>
        <taxon>Actinomycetota</taxon>
        <taxon>Actinomycetes</taxon>
        <taxon>Micrococcales</taxon>
        <taxon>Ruaniaceae</taxon>
        <taxon>Occultella</taxon>
    </lineage>
</organism>
<evidence type="ECO:0000313" key="2">
    <source>
        <dbReference type="Proteomes" id="UP000826651"/>
    </source>
</evidence>
<sequence>MGSASTLAEVYRRFAEDDGGASPLNGRVAVAVSQSSAALRALDAAPARKRRPALVLAALHDLALAGRAPALAEAYAAGDGDAAATAAVDTLTALADAVVAIVTSRQLRAEETGRATVLYPAIAYAAHRVGASAIGLIDVSCSAGLNLTVDRVGLTYGNGQTLGDVDSAVQQSAAVVGDRRLPDLGLPEVVARVGIDRDPLDVTDPDDLRWLRACVAPDQREQLARLDAEVALAASEPPVLLTGTAAAMLPDAVTRVPAHAAPVITSTWALSRLPLEGRRHFLDTLDEAAAGRPVAWVSVEGVGVAPTIPTLGDRPASGHSIIGLATFDRAGRHSEALGRCWSRGRLLSWLAED</sequence>
<name>A0ABS7SI35_9MICO</name>
<evidence type="ECO:0000313" key="1">
    <source>
        <dbReference type="EMBL" id="MBZ2198971.1"/>
    </source>
</evidence>
<reference evidence="1 2" key="1">
    <citation type="submission" date="2021-04" db="EMBL/GenBank/DDBJ databases">
        <title>Ruania sp. nov., isolated from sandy soil of mangrove forest.</title>
        <authorList>
            <person name="Ge X."/>
            <person name="Huang R."/>
            <person name="Liu W."/>
        </authorList>
    </citation>
    <scope>NUCLEOTIDE SEQUENCE [LARGE SCALE GENOMIC DNA]</scope>
    <source>
        <strain evidence="1 2">N2-46</strain>
    </source>
</reference>
<accession>A0ABS7SI35</accession>
<dbReference type="EMBL" id="JAGSHT010000022">
    <property type="protein sequence ID" value="MBZ2198971.1"/>
    <property type="molecule type" value="Genomic_DNA"/>
</dbReference>